<keyword evidence="2" id="KW-0012">Acyltransferase</keyword>
<dbReference type="Pfam" id="PF00583">
    <property type="entry name" value="Acetyltransf_1"/>
    <property type="match status" value="2"/>
</dbReference>
<feature type="domain" description="N-acetyltransferase" evidence="4">
    <location>
        <begin position="5"/>
        <end position="160"/>
    </location>
</feature>
<reference evidence="6" key="1">
    <citation type="journal article" date="2019" name="Int. J. Syst. Evol. Microbiol.">
        <title>The Global Catalogue of Microorganisms (GCM) 10K type strain sequencing project: providing services to taxonomists for standard genome sequencing and annotation.</title>
        <authorList>
            <consortium name="The Broad Institute Genomics Platform"/>
            <consortium name="The Broad Institute Genome Sequencing Center for Infectious Disease"/>
            <person name="Wu L."/>
            <person name="Ma J."/>
        </authorList>
    </citation>
    <scope>NUCLEOTIDE SEQUENCE [LARGE SCALE GENOMIC DNA]</scope>
    <source>
        <strain evidence="6">JCM 14309</strain>
    </source>
</reference>
<evidence type="ECO:0000259" key="4">
    <source>
        <dbReference type="PROSITE" id="PS51186"/>
    </source>
</evidence>
<dbReference type="InterPro" id="IPR050832">
    <property type="entry name" value="Bact_Acetyltransf"/>
</dbReference>
<keyword evidence="1" id="KW-0808">Transferase</keyword>
<dbReference type="PROSITE" id="PS51186">
    <property type="entry name" value="GNAT"/>
    <property type="match status" value="2"/>
</dbReference>
<keyword evidence="6" id="KW-1185">Reference proteome</keyword>
<sequence>MDTEYRWSTITRDDVEAWADLVNHLAEADGTEEFYEAEDLAEELDSSQLDPARDTIAVWDGDRLVAFGKVSVKTAADRDGLIGALLDGGVHPDDRRRGIGTELMSRLETRAVEKAGRLHGQAEGYLGVGGARAGSSTQAFHESRSYQVARWFNLMARPLTPGETAADVLDGRATPPGVRFRRPGPDDEAAVREAHAAAFADHWGSAPPDPERWHESWTARSARHEVSRLAVDDDGAVLAYALASQWEERAAYLDLVGTVPSARGTGLGSAVLAESIAAAAATGDYDLIELDVDSDSLTGATRIYERLGFTLKFATSAMRRPVTFGGTA</sequence>
<feature type="domain" description="N-acetyltransferase" evidence="4">
    <location>
        <begin position="178"/>
        <end position="323"/>
    </location>
</feature>
<dbReference type="EMBL" id="BAAAVT010000022">
    <property type="protein sequence ID" value="GAA3074536.1"/>
    <property type="molecule type" value="Genomic_DNA"/>
</dbReference>
<organism evidence="5 6">
    <name type="scientific">Nesterenkonia aethiopica</name>
    <dbReference type="NCBI Taxonomy" id="269144"/>
    <lineage>
        <taxon>Bacteria</taxon>
        <taxon>Bacillati</taxon>
        <taxon>Actinomycetota</taxon>
        <taxon>Actinomycetes</taxon>
        <taxon>Micrococcales</taxon>
        <taxon>Micrococcaceae</taxon>
        <taxon>Nesterenkonia</taxon>
    </lineage>
</organism>
<feature type="region of interest" description="Disordered" evidence="3">
    <location>
        <begin position="165"/>
        <end position="185"/>
    </location>
</feature>
<gene>
    <name evidence="5" type="ORF">GCM10010529_28020</name>
</gene>
<dbReference type="PANTHER" id="PTHR43877">
    <property type="entry name" value="AMINOALKYLPHOSPHONATE N-ACETYLTRANSFERASE-RELATED-RELATED"/>
    <property type="match status" value="1"/>
</dbReference>
<evidence type="ECO:0000256" key="2">
    <source>
        <dbReference type="ARBA" id="ARBA00023315"/>
    </source>
</evidence>
<dbReference type="SUPFAM" id="SSF55729">
    <property type="entry name" value="Acyl-CoA N-acyltransferases (Nat)"/>
    <property type="match status" value="2"/>
</dbReference>
<dbReference type="RefSeq" id="WP_344685275.1">
    <property type="nucleotide sequence ID" value="NZ_BAAAVT010000022.1"/>
</dbReference>
<name>A0ABP6M5G5_9MICC</name>
<evidence type="ECO:0000313" key="6">
    <source>
        <dbReference type="Proteomes" id="UP001500236"/>
    </source>
</evidence>
<protein>
    <submittedName>
        <fullName evidence="5">GNAT family N-acetyltransferase</fullName>
    </submittedName>
</protein>
<proteinExistence type="predicted"/>
<dbReference type="Proteomes" id="UP001500236">
    <property type="component" value="Unassembled WGS sequence"/>
</dbReference>
<evidence type="ECO:0000256" key="3">
    <source>
        <dbReference type="SAM" id="MobiDB-lite"/>
    </source>
</evidence>
<dbReference type="Gene3D" id="3.40.630.30">
    <property type="match status" value="1"/>
</dbReference>
<evidence type="ECO:0000313" key="5">
    <source>
        <dbReference type="EMBL" id="GAA3074536.1"/>
    </source>
</evidence>
<evidence type="ECO:0000256" key="1">
    <source>
        <dbReference type="ARBA" id="ARBA00022679"/>
    </source>
</evidence>
<comment type="caution">
    <text evidence="5">The sequence shown here is derived from an EMBL/GenBank/DDBJ whole genome shotgun (WGS) entry which is preliminary data.</text>
</comment>
<dbReference type="InterPro" id="IPR016181">
    <property type="entry name" value="Acyl_CoA_acyltransferase"/>
</dbReference>
<dbReference type="InterPro" id="IPR000182">
    <property type="entry name" value="GNAT_dom"/>
</dbReference>
<accession>A0ABP6M5G5</accession>
<dbReference type="CDD" id="cd04301">
    <property type="entry name" value="NAT_SF"/>
    <property type="match status" value="2"/>
</dbReference>